<sequence length="99" mass="11210">MTWDGDRLTITETATQRVQTIYTPGSFTPLIRVETQTAELAKAVRRTLAEKFQQKANVTFPPELVAMVDSLEAELQRRELSEANRTWLAQCGLTAEQIQ</sequence>
<proteinExistence type="predicted"/>
<evidence type="ECO:0000313" key="1">
    <source>
        <dbReference type="EMBL" id="HAC6415019.1"/>
    </source>
</evidence>
<feature type="non-terminal residue" evidence="1">
    <location>
        <position position="99"/>
    </location>
</feature>
<gene>
    <name evidence="1" type="ORF">G0B15_23650</name>
</gene>
<accession>A0A701W6M4</accession>
<dbReference type="EMBL" id="DAAMFG010000053">
    <property type="protein sequence ID" value="HAC6415019.1"/>
    <property type="molecule type" value="Genomic_DNA"/>
</dbReference>
<protein>
    <submittedName>
        <fullName evidence="1">RHS repeat protein</fullName>
    </submittedName>
</protein>
<reference evidence="1" key="2">
    <citation type="submission" date="2018-07" db="EMBL/GenBank/DDBJ databases">
        <authorList>
            <consortium name="NCBI Pathogen Detection Project"/>
        </authorList>
    </citation>
    <scope>NUCLEOTIDE SEQUENCE</scope>
    <source>
        <strain evidence="1">6308-69</strain>
    </source>
</reference>
<reference evidence="1" key="1">
    <citation type="journal article" date="2018" name="Genome Biol.">
        <title>SKESA: strategic k-mer extension for scrupulous assemblies.</title>
        <authorList>
            <person name="Souvorov A."/>
            <person name="Agarwala R."/>
            <person name="Lipman D.J."/>
        </authorList>
    </citation>
    <scope>NUCLEOTIDE SEQUENCE</scope>
    <source>
        <strain evidence="1">6308-69</strain>
    </source>
</reference>
<name>A0A701W6M4_SALER</name>
<dbReference type="AlphaFoldDB" id="A0A701W6M4"/>
<organism evidence="1">
    <name type="scientific">Salmonella enterica subsp. salamae serovar 58:a:-</name>
    <dbReference type="NCBI Taxonomy" id="1967623"/>
    <lineage>
        <taxon>Bacteria</taxon>
        <taxon>Pseudomonadati</taxon>
        <taxon>Pseudomonadota</taxon>
        <taxon>Gammaproteobacteria</taxon>
        <taxon>Enterobacterales</taxon>
        <taxon>Enterobacteriaceae</taxon>
        <taxon>Salmonella</taxon>
    </lineage>
</organism>
<comment type="caution">
    <text evidence="1">The sequence shown here is derived from an EMBL/GenBank/DDBJ whole genome shotgun (WGS) entry which is preliminary data.</text>
</comment>